<organism evidence="1 2">
    <name type="scientific">Dysgonomonas alginatilytica</name>
    <dbReference type="NCBI Taxonomy" id="1605892"/>
    <lineage>
        <taxon>Bacteria</taxon>
        <taxon>Pseudomonadati</taxon>
        <taxon>Bacteroidota</taxon>
        <taxon>Bacteroidia</taxon>
        <taxon>Bacteroidales</taxon>
        <taxon>Dysgonomonadaceae</taxon>
        <taxon>Dysgonomonas</taxon>
    </lineage>
</organism>
<gene>
    <name evidence="1" type="ORF">CLV62_11572</name>
</gene>
<protein>
    <submittedName>
        <fullName evidence="1">Uncharacterized protein DUF3467</fullName>
    </submittedName>
</protein>
<reference evidence="1 2" key="1">
    <citation type="submission" date="2018-03" db="EMBL/GenBank/DDBJ databases">
        <title>Genomic Encyclopedia of Archaeal and Bacterial Type Strains, Phase II (KMG-II): from individual species to whole genera.</title>
        <authorList>
            <person name="Goeker M."/>
        </authorList>
    </citation>
    <scope>NUCLEOTIDE SEQUENCE [LARGE SCALE GENOMIC DNA]</scope>
    <source>
        <strain evidence="1 2">DSM 100214</strain>
    </source>
</reference>
<dbReference type="Proteomes" id="UP000247973">
    <property type="component" value="Unassembled WGS sequence"/>
</dbReference>
<keyword evidence="2" id="KW-1185">Reference proteome</keyword>
<dbReference type="Pfam" id="PF11950">
    <property type="entry name" value="DUF3467"/>
    <property type="match status" value="1"/>
</dbReference>
<evidence type="ECO:0000313" key="2">
    <source>
        <dbReference type="Proteomes" id="UP000247973"/>
    </source>
</evidence>
<evidence type="ECO:0000313" key="1">
    <source>
        <dbReference type="EMBL" id="PXV63190.1"/>
    </source>
</evidence>
<proteinExistence type="predicted"/>
<accession>A0A2V3PMJ2</accession>
<dbReference type="AlphaFoldDB" id="A0A2V3PMJ2"/>
<dbReference type="InterPro" id="IPR021857">
    <property type="entry name" value="DUF3467"/>
</dbReference>
<name>A0A2V3PMJ2_9BACT</name>
<comment type="caution">
    <text evidence="1">The sequence shown here is derived from an EMBL/GenBank/DDBJ whole genome shotgun (WGS) entry which is preliminary data.</text>
</comment>
<sequence>MNIRLKFTTNKKMKEMNHENQIQIELTEDVAQGTYANLAIITHSSSEFVLDFIRIVPGVPKAKVKSRVILAPEHAKRLMLALNDNINQYERLHGAIDIENPVGDFTPVGGDA</sequence>
<dbReference type="EMBL" id="QICL01000015">
    <property type="protein sequence ID" value="PXV63190.1"/>
    <property type="molecule type" value="Genomic_DNA"/>
</dbReference>